<feature type="domain" description="Secretion system C-terminal sorting" evidence="2">
    <location>
        <begin position="424"/>
        <end position="489"/>
    </location>
</feature>
<dbReference type="Proteomes" id="UP001165297">
    <property type="component" value="Unassembled WGS sequence"/>
</dbReference>
<organism evidence="3 4">
    <name type="scientific">Hymenobacter nitidus</name>
    <dbReference type="NCBI Taxonomy" id="2880929"/>
    <lineage>
        <taxon>Bacteria</taxon>
        <taxon>Pseudomonadati</taxon>
        <taxon>Bacteroidota</taxon>
        <taxon>Cytophagia</taxon>
        <taxon>Cytophagales</taxon>
        <taxon>Hymenobacteraceae</taxon>
        <taxon>Hymenobacter</taxon>
    </lineage>
</organism>
<comment type="caution">
    <text evidence="3">The sequence shown here is derived from an EMBL/GenBank/DDBJ whole genome shotgun (WGS) entry which is preliminary data.</text>
</comment>
<evidence type="ECO:0000313" key="4">
    <source>
        <dbReference type="Proteomes" id="UP001165297"/>
    </source>
</evidence>
<dbReference type="InterPro" id="IPR026444">
    <property type="entry name" value="Secre_tail"/>
</dbReference>
<proteinExistence type="predicted"/>
<dbReference type="RefSeq" id="WP_226188892.1">
    <property type="nucleotide sequence ID" value="NZ_JAJADQ010000011.1"/>
</dbReference>
<accession>A0ABS8AI54</accession>
<keyword evidence="1" id="KW-0732">Signal</keyword>
<evidence type="ECO:0000259" key="2">
    <source>
        <dbReference type="Pfam" id="PF18962"/>
    </source>
</evidence>
<evidence type="ECO:0000313" key="3">
    <source>
        <dbReference type="EMBL" id="MCB2379672.1"/>
    </source>
</evidence>
<evidence type="ECO:0000256" key="1">
    <source>
        <dbReference type="SAM" id="SignalP"/>
    </source>
</evidence>
<name>A0ABS8AI54_9BACT</name>
<feature type="chain" id="PRO_5047252773" evidence="1">
    <location>
        <begin position="19"/>
        <end position="501"/>
    </location>
</feature>
<reference evidence="3" key="1">
    <citation type="submission" date="2021-10" db="EMBL/GenBank/DDBJ databases">
        <authorList>
            <person name="Dean J.D."/>
            <person name="Kim M.K."/>
            <person name="Newey C.N."/>
            <person name="Stoker T.S."/>
            <person name="Thompson D.W."/>
            <person name="Grose J.H."/>
        </authorList>
    </citation>
    <scope>NUCLEOTIDE SEQUENCE</scope>
    <source>
        <strain evidence="3">BT635</strain>
    </source>
</reference>
<dbReference type="NCBIfam" id="TIGR04183">
    <property type="entry name" value="Por_Secre_tail"/>
    <property type="match status" value="1"/>
</dbReference>
<dbReference type="EMBL" id="JAJADQ010000011">
    <property type="protein sequence ID" value="MCB2379672.1"/>
    <property type="molecule type" value="Genomic_DNA"/>
</dbReference>
<gene>
    <name evidence="3" type="ORF">LGH70_18900</name>
</gene>
<sequence length="501" mass="54381">MKKLYCLLILFTSLSWQATQAQNWRPFRSNQDVHAFRGASADSVLTIRLDSAALQGPDSVYYFNRTMRRAGSNYQWRKSANNIFGKLLRYNPAERTYSLHWEGGFIQGFILSRTLVLKPFAKVGATWSSSFTDYGVQTTLLSRGTSLLDGVTDSVVTFRLSTGTTVVLSKNFGLVSAPADLLFGVPSPKILTMARRPAPAGQSYYNPLALLDLQPGDELGYKQEAFSYGPFPCYVGWLLRQVLSRQVTADSVVYTMREQRRMTFSSAPGCSGAPPIVSPIAVVRLAASLRTGQWVGKGAGALVPTDAELLSYAYRPAFPSGSPQILVMGDPVVTGQPATSCGAALLSQRRLYRSSSTSEYTVGLDALNWEQTVALGAGVLAQGEYSLTYARRTVNGTPQVCGSRTDFGTLLPARKTALMEPVQLYPNPASESATLMLPAASHGSVTVLVRDGLGRVVSTQQLAAGQTTAVVNVRNLASGSYIVEVQAVDEQPRYIRLQHQQ</sequence>
<dbReference type="Pfam" id="PF18962">
    <property type="entry name" value="Por_Secre_tail"/>
    <property type="match status" value="1"/>
</dbReference>
<keyword evidence="4" id="KW-1185">Reference proteome</keyword>
<protein>
    <submittedName>
        <fullName evidence="3">T9SS type A sorting domain-containing protein</fullName>
    </submittedName>
</protein>
<feature type="signal peptide" evidence="1">
    <location>
        <begin position="1"/>
        <end position="18"/>
    </location>
</feature>